<dbReference type="Proteomes" id="UP001271792">
    <property type="component" value="Unassembled WGS sequence"/>
</dbReference>
<evidence type="ECO:0000313" key="2">
    <source>
        <dbReference type="EMBL" id="MDX8048849.1"/>
    </source>
</evidence>
<dbReference type="InterPro" id="IPR003737">
    <property type="entry name" value="GlcNAc_PI_deacetylase-related"/>
</dbReference>
<name>A0ABU4TKN5_9PSEU</name>
<dbReference type="Gene3D" id="3.40.50.10320">
    <property type="entry name" value="LmbE-like"/>
    <property type="match status" value="1"/>
</dbReference>
<dbReference type="PANTHER" id="PTHR12993">
    <property type="entry name" value="N-ACETYLGLUCOSAMINYL-PHOSPHATIDYLINOSITOL DE-N-ACETYLASE-RELATED"/>
    <property type="match status" value="1"/>
</dbReference>
<dbReference type="SUPFAM" id="SSF102588">
    <property type="entry name" value="LmbE-like"/>
    <property type="match status" value="1"/>
</dbReference>
<dbReference type="Pfam" id="PF02585">
    <property type="entry name" value="PIG-L"/>
    <property type="match status" value="1"/>
</dbReference>
<evidence type="ECO:0000313" key="3">
    <source>
        <dbReference type="Proteomes" id="UP001271792"/>
    </source>
</evidence>
<proteinExistence type="predicted"/>
<reference evidence="2 3" key="2">
    <citation type="submission" date="2023-11" db="EMBL/GenBank/DDBJ databases">
        <authorList>
            <person name="Lara A.C."/>
            <person name="Chronakova A."/>
        </authorList>
    </citation>
    <scope>NUCLEOTIDE SEQUENCE [LARGE SCALE GENOMIC DNA]</scope>
    <source>
        <strain evidence="2 3">BCCO 10_0798</strain>
    </source>
</reference>
<reference evidence="2 3" key="1">
    <citation type="submission" date="2023-11" db="EMBL/GenBank/DDBJ databases">
        <title>Lentzea sokolovensis, sp. nov., Lentzea kristufkii, sp. nov., and Lentzea miocenensis, sp. nov., rare actinobacteria from Sokolov Coal Basin, Miocene lacustrine sediment, Czech Republic.</title>
        <authorList>
            <person name="Lara A."/>
            <person name="Kotroba L."/>
            <person name="Nouioui I."/>
            <person name="Neumann-Schaal M."/>
            <person name="Mast Y."/>
            <person name="Chronakova A."/>
        </authorList>
    </citation>
    <scope>NUCLEOTIDE SEQUENCE [LARGE SCALE GENOMIC DNA]</scope>
    <source>
        <strain evidence="2 3">BCCO 10_0798</strain>
    </source>
</reference>
<dbReference type="EMBL" id="JAXAVV010000002">
    <property type="protein sequence ID" value="MDX8048849.1"/>
    <property type="molecule type" value="Genomic_DNA"/>
</dbReference>
<dbReference type="RefSeq" id="WP_319982953.1">
    <property type="nucleotide sequence ID" value="NZ_JAXAVV010000002.1"/>
</dbReference>
<keyword evidence="3" id="KW-1185">Reference proteome</keyword>
<gene>
    <name evidence="2" type="ORF">SK571_05615</name>
</gene>
<protein>
    <submittedName>
        <fullName evidence="2">PIG-L deacetylase family protein</fullName>
    </submittedName>
</protein>
<accession>A0ABU4TKN5</accession>
<dbReference type="PANTHER" id="PTHR12993:SF26">
    <property type="entry name" value="1D-MYO-INOSITOL 2-ACETAMIDO-2-DEOXY-ALPHA-D-GLUCOPYRANOSIDE DEACETYLASE"/>
    <property type="match status" value="1"/>
</dbReference>
<organism evidence="2 3">
    <name type="scientific">Lentzea kristufekii</name>
    <dbReference type="NCBI Taxonomy" id="3095430"/>
    <lineage>
        <taxon>Bacteria</taxon>
        <taxon>Bacillati</taxon>
        <taxon>Actinomycetota</taxon>
        <taxon>Actinomycetes</taxon>
        <taxon>Pseudonocardiales</taxon>
        <taxon>Pseudonocardiaceae</taxon>
        <taxon>Lentzea</taxon>
    </lineage>
</organism>
<evidence type="ECO:0000256" key="1">
    <source>
        <dbReference type="ARBA" id="ARBA00022833"/>
    </source>
</evidence>
<dbReference type="InterPro" id="IPR024078">
    <property type="entry name" value="LmbE-like_dom_sf"/>
</dbReference>
<keyword evidence="1" id="KW-0862">Zinc</keyword>
<sequence length="242" mass="26131">MQFDGPRTLLAVHAHPDDESRSTGGILAHYARQGVRIVLVTCTSGELGDMPGGIKPGELNHHPQAVAARRRAQLNAACDVLGITDLELLGYHDSGETGEVPPGAFCSIPVETAAGRVAALIEHFRPQVVVTHDHHNPHQHRDHVHAARVAQHAVKETGIPAKLYLEAHDSLATTTVDTSAVADVKRKALHCYESQSLIGKLTAQQRFAAESYIRAIDTTNAPLPETDLFAGITHHGPDLPRW</sequence>
<comment type="caution">
    <text evidence="2">The sequence shown here is derived from an EMBL/GenBank/DDBJ whole genome shotgun (WGS) entry which is preliminary data.</text>
</comment>